<dbReference type="EMBL" id="CADCTC010000324">
    <property type="protein sequence ID" value="CAA9307282.1"/>
    <property type="molecule type" value="Genomic_DNA"/>
</dbReference>
<protein>
    <submittedName>
        <fullName evidence="1">Uncharacterized protein</fullName>
    </submittedName>
</protein>
<reference evidence="1" key="1">
    <citation type="submission" date="2020-02" db="EMBL/GenBank/DDBJ databases">
        <authorList>
            <person name="Meier V. D."/>
        </authorList>
    </citation>
    <scope>NUCLEOTIDE SEQUENCE</scope>
    <source>
        <strain evidence="1">AVDCRST_MAG77</strain>
    </source>
</reference>
<sequence length="131" mass="14957">MDEGLVGNERPETATADLVTAPVQPAQQVEPVSRHEIEPTIYYAIVPGPTRDTFLFYHMDASSKDVNGLWDYARFCISNLVWVNDHFVVTPNPLYLNPVSEMEERFAKIKRVLLNWYSAKRMVVTLELSAN</sequence>
<proteinExistence type="predicted"/>
<dbReference type="AlphaFoldDB" id="A0A6J4KK22"/>
<accession>A0A6J4KK22</accession>
<evidence type="ECO:0000313" key="1">
    <source>
        <dbReference type="EMBL" id="CAA9307282.1"/>
    </source>
</evidence>
<gene>
    <name evidence="1" type="ORF">AVDCRST_MAG77-6176</name>
</gene>
<organism evidence="1">
    <name type="scientific">uncultured Chloroflexota bacterium</name>
    <dbReference type="NCBI Taxonomy" id="166587"/>
    <lineage>
        <taxon>Bacteria</taxon>
        <taxon>Bacillati</taxon>
        <taxon>Chloroflexota</taxon>
        <taxon>environmental samples</taxon>
    </lineage>
</organism>
<name>A0A6J4KK22_9CHLR</name>